<dbReference type="GO" id="GO:0006383">
    <property type="term" value="P:transcription by RNA polymerase III"/>
    <property type="evidence" value="ECO:0007669"/>
    <property type="project" value="UniProtKB-UniRule"/>
</dbReference>
<comment type="subcellular location">
    <subcellularLocation>
        <location evidence="1 6">Nucleus</location>
    </subcellularLocation>
</comment>
<dbReference type="AlphaFoldDB" id="A0A6A6YV86"/>
<dbReference type="GeneID" id="54460230"/>
<evidence type="ECO:0000256" key="2">
    <source>
        <dbReference type="ARBA" id="ARBA00011038"/>
    </source>
</evidence>
<reference evidence="9" key="3">
    <citation type="submission" date="2025-04" db="UniProtKB">
        <authorList>
            <consortium name="RefSeq"/>
        </authorList>
    </citation>
    <scope>IDENTIFICATION</scope>
    <source>
        <strain evidence="9">CBS 304.34</strain>
    </source>
</reference>
<dbReference type="InterPro" id="IPR036390">
    <property type="entry name" value="WH_DNA-bd_sf"/>
</dbReference>
<dbReference type="RefSeq" id="XP_033579816.1">
    <property type="nucleotide sequence ID" value="XM_033719337.1"/>
</dbReference>
<keyword evidence="4 6" id="KW-0804">Transcription</keyword>
<accession>A0A6A6YV86</accession>
<dbReference type="InterPro" id="IPR007832">
    <property type="entry name" value="RNA_pol_Rpc34"/>
</dbReference>
<name>A0A6A6YV86_9PEZI</name>
<evidence type="ECO:0000256" key="5">
    <source>
        <dbReference type="ARBA" id="ARBA00023242"/>
    </source>
</evidence>
<dbReference type="InterPro" id="IPR016049">
    <property type="entry name" value="RNA_pol_Rpc34-like"/>
</dbReference>
<reference evidence="9" key="2">
    <citation type="submission" date="2020-04" db="EMBL/GenBank/DDBJ databases">
        <authorList>
            <consortium name="NCBI Genome Project"/>
        </authorList>
    </citation>
    <scope>NUCLEOTIDE SEQUENCE</scope>
    <source>
        <strain evidence="9">CBS 304.34</strain>
    </source>
</reference>
<keyword evidence="5 6" id="KW-0539">Nucleus</keyword>
<dbReference type="PANTHER" id="PTHR12780">
    <property type="entry name" value="RNA POLYMERASE III DNA DIRECTED , 39KD SUBUNIT-RELATED"/>
    <property type="match status" value="1"/>
</dbReference>
<dbReference type="SUPFAM" id="SSF46785">
    <property type="entry name" value="Winged helix' DNA-binding domain"/>
    <property type="match status" value="1"/>
</dbReference>
<dbReference type="Gene3D" id="1.10.10.10">
    <property type="entry name" value="Winged helix-like DNA-binding domain superfamily/Winged helix DNA-binding domain"/>
    <property type="match status" value="1"/>
</dbReference>
<dbReference type="InterPro" id="IPR036388">
    <property type="entry name" value="WH-like_DNA-bd_sf"/>
</dbReference>
<evidence type="ECO:0000313" key="7">
    <source>
        <dbReference type="EMBL" id="KAF2812852.1"/>
    </source>
</evidence>
<keyword evidence="3 6" id="KW-0240">DNA-directed RNA polymerase</keyword>
<dbReference type="OrthoDB" id="613763at2759"/>
<organism evidence="7">
    <name type="scientific">Mytilinidion resinicola</name>
    <dbReference type="NCBI Taxonomy" id="574789"/>
    <lineage>
        <taxon>Eukaryota</taxon>
        <taxon>Fungi</taxon>
        <taxon>Dikarya</taxon>
        <taxon>Ascomycota</taxon>
        <taxon>Pezizomycotina</taxon>
        <taxon>Dothideomycetes</taxon>
        <taxon>Pleosporomycetidae</taxon>
        <taxon>Mytilinidiales</taxon>
        <taxon>Mytilinidiaceae</taxon>
        <taxon>Mytilinidion</taxon>
    </lineage>
</organism>
<dbReference type="Proteomes" id="UP000504636">
    <property type="component" value="Unplaced"/>
</dbReference>
<evidence type="ECO:0000313" key="9">
    <source>
        <dbReference type="RefSeq" id="XP_033579816.1"/>
    </source>
</evidence>
<comment type="function">
    <text evidence="6">DNA-dependent RNA polymerase catalyzes the transcription of DNA into RNA using the four ribonucleoside triphosphates as substrates. Specific peripheric component of RNA polymerase III which synthesizes small RNAs, such as 5S rRNA and tRNAs.</text>
</comment>
<dbReference type="EMBL" id="MU003696">
    <property type="protein sequence ID" value="KAF2812852.1"/>
    <property type="molecule type" value="Genomic_DNA"/>
</dbReference>
<dbReference type="Pfam" id="PF05158">
    <property type="entry name" value="RNA_pol_Rpc34"/>
    <property type="match status" value="1"/>
</dbReference>
<evidence type="ECO:0000256" key="1">
    <source>
        <dbReference type="ARBA" id="ARBA00004123"/>
    </source>
</evidence>
<dbReference type="PIRSF" id="PIRSF028763">
    <property type="entry name" value="RNA_pol_Rpc34"/>
    <property type="match status" value="1"/>
</dbReference>
<gene>
    <name evidence="7 9" type="ORF">BDZ99DRAFT_460212</name>
</gene>
<evidence type="ECO:0000256" key="4">
    <source>
        <dbReference type="ARBA" id="ARBA00023163"/>
    </source>
</evidence>
<evidence type="ECO:0000313" key="8">
    <source>
        <dbReference type="Proteomes" id="UP000504636"/>
    </source>
</evidence>
<proteinExistence type="inferred from homology"/>
<dbReference type="GO" id="GO:0005666">
    <property type="term" value="C:RNA polymerase III complex"/>
    <property type="evidence" value="ECO:0007669"/>
    <property type="project" value="UniProtKB-UniRule"/>
</dbReference>
<comment type="similarity">
    <text evidence="2 6">Belongs to the eukaryotic RPC34/RPC39 RNA polymerase subunit family.</text>
</comment>
<reference evidence="7 9" key="1">
    <citation type="journal article" date="2020" name="Stud. Mycol.">
        <title>101 Dothideomycetes genomes: a test case for predicting lifestyles and emergence of pathogens.</title>
        <authorList>
            <person name="Haridas S."/>
            <person name="Albert R."/>
            <person name="Binder M."/>
            <person name="Bloem J."/>
            <person name="Labutti K."/>
            <person name="Salamov A."/>
            <person name="Andreopoulos B."/>
            <person name="Baker S."/>
            <person name="Barry K."/>
            <person name="Bills G."/>
            <person name="Bluhm B."/>
            <person name="Cannon C."/>
            <person name="Castanera R."/>
            <person name="Culley D."/>
            <person name="Daum C."/>
            <person name="Ezra D."/>
            <person name="Gonzalez J."/>
            <person name="Henrissat B."/>
            <person name="Kuo A."/>
            <person name="Liang C."/>
            <person name="Lipzen A."/>
            <person name="Lutzoni F."/>
            <person name="Magnuson J."/>
            <person name="Mondo S."/>
            <person name="Nolan M."/>
            <person name="Ohm R."/>
            <person name="Pangilinan J."/>
            <person name="Park H.-J."/>
            <person name="Ramirez L."/>
            <person name="Alfaro M."/>
            <person name="Sun H."/>
            <person name="Tritt A."/>
            <person name="Yoshinaga Y."/>
            <person name="Zwiers L.-H."/>
            <person name="Turgeon B."/>
            <person name="Goodwin S."/>
            <person name="Spatafora J."/>
            <person name="Crous P."/>
            <person name="Grigoriev I."/>
        </authorList>
    </citation>
    <scope>NUCLEOTIDE SEQUENCE</scope>
    <source>
        <strain evidence="7 9">CBS 304.34</strain>
    </source>
</reference>
<evidence type="ECO:0000256" key="3">
    <source>
        <dbReference type="ARBA" id="ARBA00022478"/>
    </source>
</evidence>
<sequence length="366" mass="40276">MATPQSPTMPTKASNISKLDQLYEKCAAQPPDTVFHQRDLADMQVTDDSNGLLLIIQQMVASWLMLTLQWDGAPCWRIRPREVAAALRSMAKDEREIYLAIEATGTQAIWTKSLKSRTGQTSQAVLNKTLKHLEAKGLVKCISNIKFPTRKYYILTGLEASEDIVGGPWHGDGELDLDLIDAISEIVVRYVEKESWVEQKSAVNRLALAKKRAAVLKAQDIAASNEPESIPDIESTPPLFRPYLGQHSFPLIPQPAGYKHYPTCASILDHIVGSGLLNNLTLQEPDLQQLLDNMVFDGKLERMGAMGYRTVRGASADARGGDDIGIGNGFTEAPCGRCPVFSICEEGGPVNATSCVYFTDWLSRNI</sequence>
<keyword evidence="8" id="KW-1185">Reference proteome</keyword>
<protein>
    <recommendedName>
        <fullName evidence="6">DNA-directed RNA polymerase III subunit RPC6</fullName>
        <shortName evidence="6">RNA polymerase III subunit C6</shortName>
    </recommendedName>
</protein>
<evidence type="ECO:0000256" key="6">
    <source>
        <dbReference type="PIRNR" id="PIRNR028763"/>
    </source>
</evidence>